<evidence type="ECO:0008006" key="4">
    <source>
        <dbReference type="Google" id="ProtNLM"/>
    </source>
</evidence>
<evidence type="ECO:0000256" key="1">
    <source>
        <dbReference type="SAM" id="SignalP"/>
    </source>
</evidence>
<dbReference type="EMBL" id="BGZK01000600">
    <property type="protein sequence ID" value="GBP52311.1"/>
    <property type="molecule type" value="Genomic_DNA"/>
</dbReference>
<dbReference type="PANTHER" id="PTHR11008">
    <property type="entry name" value="PROTEIN TAKEOUT-LIKE PROTEIN"/>
    <property type="match status" value="1"/>
</dbReference>
<dbReference type="AlphaFoldDB" id="A0A4C1WLZ8"/>
<dbReference type="Proteomes" id="UP000299102">
    <property type="component" value="Unassembled WGS sequence"/>
</dbReference>
<evidence type="ECO:0000313" key="3">
    <source>
        <dbReference type="Proteomes" id="UP000299102"/>
    </source>
</evidence>
<name>A0A4C1WLZ8_EUMVA</name>
<dbReference type="InterPro" id="IPR038606">
    <property type="entry name" value="To_sf"/>
</dbReference>
<dbReference type="Gene3D" id="3.15.10.30">
    <property type="entry name" value="Haemolymph juvenile hormone binding protein"/>
    <property type="match status" value="1"/>
</dbReference>
<dbReference type="Pfam" id="PF06585">
    <property type="entry name" value="JHBP"/>
    <property type="match status" value="1"/>
</dbReference>
<proteinExistence type="predicted"/>
<dbReference type="GO" id="GO:0005615">
    <property type="term" value="C:extracellular space"/>
    <property type="evidence" value="ECO:0007669"/>
    <property type="project" value="TreeGrafter"/>
</dbReference>
<accession>A0A4C1WLZ8</accession>
<keyword evidence="3" id="KW-1185">Reference proteome</keyword>
<dbReference type="SMART" id="SM00700">
    <property type="entry name" value="JHBP"/>
    <property type="match status" value="1"/>
</dbReference>
<dbReference type="OrthoDB" id="7457915at2759"/>
<protein>
    <recommendedName>
        <fullName evidence="4">Protein takeout</fullName>
    </recommendedName>
</protein>
<dbReference type="InterPro" id="IPR010562">
    <property type="entry name" value="Haemolymph_juvenile_hormone-bd"/>
</dbReference>
<reference evidence="2 3" key="1">
    <citation type="journal article" date="2019" name="Commun. Biol.">
        <title>The bagworm genome reveals a unique fibroin gene that provides high tensile strength.</title>
        <authorList>
            <person name="Kono N."/>
            <person name="Nakamura H."/>
            <person name="Ohtoshi R."/>
            <person name="Tomita M."/>
            <person name="Numata K."/>
            <person name="Arakawa K."/>
        </authorList>
    </citation>
    <scope>NUCLEOTIDE SEQUENCE [LARGE SCALE GENOMIC DNA]</scope>
</reference>
<feature type="chain" id="PRO_5020038671" description="Protein takeout" evidence="1">
    <location>
        <begin position="21"/>
        <end position="266"/>
    </location>
</feature>
<dbReference type="PANTHER" id="PTHR11008:SF32">
    <property type="entry name" value="CIRCADIAN CLOCK-CONTROLLED PROTEIN DAYWAKE-RELATED"/>
    <property type="match status" value="1"/>
</dbReference>
<organism evidence="2 3">
    <name type="scientific">Eumeta variegata</name>
    <name type="common">Bagworm moth</name>
    <name type="synonym">Eumeta japonica</name>
    <dbReference type="NCBI Taxonomy" id="151549"/>
    <lineage>
        <taxon>Eukaryota</taxon>
        <taxon>Metazoa</taxon>
        <taxon>Ecdysozoa</taxon>
        <taxon>Arthropoda</taxon>
        <taxon>Hexapoda</taxon>
        <taxon>Insecta</taxon>
        <taxon>Pterygota</taxon>
        <taxon>Neoptera</taxon>
        <taxon>Endopterygota</taxon>
        <taxon>Lepidoptera</taxon>
        <taxon>Glossata</taxon>
        <taxon>Ditrysia</taxon>
        <taxon>Tineoidea</taxon>
        <taxon>Psychidae</taxon>
        <taxon>Oiketicinae</taxon>
        <taxon>Eumeta</taxon>
    </lineage>
</organism>
<feature type="signal peptide" evidence="1">
    <location>
        <begin position="1"/>
        <end position="20"/>
    </location>
</feature>
<sequence>MLQKFVVILSLCCLYHGVDCQSTLLKVLKPCAASDGECLKILWHDAVQTLADNGDKELDISPLDPMVLQNITVNIPGLIELTLIDGTAVGLKSCKFDDVKTDLSKGAMNVTISLHCTLTIGVHYKVSAQSSIIPGLAANELLKADGQGKIKMSNVVLAFVNGNWKLVMDTFGGAFFDRGIIIFTDLIRRVFKNTPAKAFMSDDLDQYFITVSSSIPILRPALDFDPSTSPDFYSGFDMDFDPNLALYVDITPAFDSAPDSIFDPKH</sequence>
<gene>
    <name evidence="2" type="ORF">EVAR_38457_1</name>
</gene>
<evidence type="ECO:0000313" key="2">
    <source>
        <dbReference type="EMBL" id="GBP52311.1"/>
    </source>
</evidence>
<comment type="caution">
    <text evidence="2">The sequence shown here is derived from an EMBL/GenBank/DDBJ whole genome shotgun (WGS) entry which is preliminary data.</text>
</comment>
<keyword evidence="1" id="KW-0732">Signal</keyword>